<feature type="compositionally biased region" description="Basic and acidic residues" evidence="8">
    <location>
        <begin position="1"/>
        <end position="46"/>
    </location>
</feature>
<feature type="compositionally biased region" description="Polar residues" evidence="8">
    <location>
        <begin position="477"/>
        <end position="488"/>
    </location>
</feature>
<dbReference type="GO" id="GO:0000978">
    <property type="term" value="F:RNA polymerase II cis-regulatory region sequence-specific DNA binding"/>
    <property type="evidence" value="ECO:0007669"/>
    <property type="project" value="TreeGrafter"/>
</dbReference>
<keyword evidence="5 7" id="KW-0371">Homeobox</keyword>
<dbReference type="PANTHER" id="PTHR11211">
    <property type="entry name" value="IROQUOIS-CLASS HOMEODOMAIN PROTEIN IRX"/>
    <property type="match status" value="1"/>
</dbReference>
<feature type="region of interest" description="Disordered" evidence="8">
    <location>
        <begin position="413"/>
        <end position="432"/>
    </location>
</feature>
<feature type="compositionally biased region" description="Basic and acidic residues" evidence="8">
    <location>
        <begin position="327"/>
        <end position="338"/>
    </location>
</feature>
<comment type="subcellular location">
    <subcellularLocation>
        <location evidence="2 7">Nucleus</location>
    </subcellularLocation>
</comment>
<dbReference type="AlphaFoldDB" id="A0A7J5XAP9"/>
<dbReference type="Gene3D" id="1.10.10.60">
    <property type="entry name" value="Homeodomain-like"/>
    <property type="match status" value="1"/>
</dbReference>
<dbReference type="GO" id="GO:0048468">
    <property type="term" value="P:cell development"/>
    <property type="evidence" value="ECO:0007669"/>
    <property type="project" value="TreeGrafter"/>
</dbReference>
<reference evidence="10 11" key="1">
    <citation type="submission" date="2020-03" db="EMBL/GenBank/DDBJ databases">
        <title>Dissostichus mawsoni Genome sequencing and assembly.</title>
        <authorList>
            <person name="Park H."/>
        </authorList>
    </citation>
    <scope>NUCLEOTIDE SEQUENCE [LARGE SCALE GENOMIC DNA]</scope>
    <source>
        <strain evidence="10">DM0001</strain>
        <tissue evidence="10">Muscle</tissue>
    </source>
</reference>
<dbReference type="InterPro" id="IPR017970">
    <property type="entry name" value="Homeobox_CS"/>
</dbReference>
<feature type="region of interest" description="Disordered" evidence="8">
    <location>
        <begin position="469"/>
        <end position="488"/>
    </location>
</feature>
<dbReference type="PANTHER" id="PTHR11211:SF16">
    <property type="entry name" value="IROQUOIS-CLASS HOMEODOMAIN PROTEIN IRX-4"/>
    <property type="match status" value="1"/>
</dbReference>
<name>A0A7J5XAP9_DISMA</name>
<evidence type="ECO:0000313" key="11">
    <source>
        <dbReference type="Proteomes" id="UP000518266"/>
    </source>
</evidence>
<gene>
    <name evidence="10" type="ORF">F7725_024901</name>
</gene>
<dbReference type="FunFam" id="1.10.10.60:FF:000003">
    <property type="entry name" value="Iroquois-class homeobox protein IRX"/>
    <property type="match status" value="1"/>
</dbReference>
<feature type="compositionally biased region" description="Basic and acidic residues" evidence="8">
    <location>
        <begin position="391"/>
        <end position="401"/>
    </location>
</feature>
<evidence type="ECO:0000256" key="6">
    <source>
        <dbReference type="ARBA" id="ARBA00023242"/>
    </source>
</evidence>
<dbReference type="EMBL" id="JAAKFY010000026">
    <property type="protein sequence ID" value="KAF3833697.1"/>
    <property type="molecule type" value="Genomic_DNA"/>
</dbReference>
<dbReference type="OrthoDB" id="5399138at2759"/>
<evidence type="ECO:0000256" key="4">
    <source>
        <dbReference type="ARBA" id="ARBA00023125"/>
    </source>
</evidence>
<dbReference type="PROSITE" id="PS50071">
    <property type="entry name" value="HOMEOBOX_2"/>
    <property type="match status" value="1"/>
</dbReference>
<keyword evidence="6 7" id="KW-0539">Nucleus</keyword>
<evidence type="ECO:0000256" key="7">
    <source>
        <dbReference type="PROSITE-ProRule" id="PRU00108"/>
    </source>
</evidence>
<dbReference type="CDD" id="cd00086">
    <property type="entry name" value="homeodomain"/>
    <property type="match status" value="1"/>
</dbReference>
<feature type="region of interest" description="Disordered" evidence="8">
    <location>
        <begin position="1"/>
        <end position="48"/>
    </location>
</feature>
<dbReference type="GO" id="GO:0030182">
    <property type="term" value="P:neuron differentiation"/>
    <property type="evidence" value="ECO:0007669"/>
    <property type="project" value="TreeGrafter"/>
</dbReference>
<feature type="region of interest" description="Disordered" evidence="8">
    <location>
        <begin position="303"/>
        <end position="407"/>
    </location>
</feature>
<dbReference type="InterPro" id="IPR001356">
    <property type="entry name" value="HD"/>
</dbReference>
<dbReference type="Proteomes" id="UP000518266">
    <property type="component" value="Unassembled WGS sequence"/>
</dbReference>
<sequence length="507" mass="56022">MFRYERSGKNPAERASRTERDLGREEKERGDDEAEKGPREGEEGMRGHLKYPTQQLQILHEAPLRHEQEDAADSMAAARWSDRYSVLAALFVDHIEPGLHMYSVGAIVLGKRKAAAGGRVIHGLLSAGILLLHHTSVSDDPRLSGRLSGVGNSSASHGAALPAHQLTSGPGIGVYSGTYPKSQGYYNTCSSDATALYSRAPLDPKDGAASVGTSHTPGYYPYEYALGQYPYDRYGYSSSDGASRRKNATRETTSTLKAWLQEHQKNPYPTKGEKIMLAIITRMTLTQVSTWFANARRRLKKENKVTWSPRPCKSSDDRGCDEDSDEAEKPLKSDKDLPDQPCADLQSDLEDFDLLESDGSDCEPKPQFLREDSDANPNTELSHGHLAHNPDNTRHGKDRLSPDCPQTVQQQNNTFYANPDPRSTESKPKTGPSLTLLRHWTAACSQNTPPACCCRPGPCLLGIHQTWRSPRQRGNRSRQSPRSENGWTEFSTVLLSSSPNQLMCGKA</sequence>
<dbReference type="SUPFAM" id="SSF46689">
    <property type="entry name" value="Homeodomain-like"/>
    <property type="match status" value="1"/>
</dbReference>
<protein>
    <recommendedName>
        <fullName evidence="9">Homeobox domain-containing protein</fullName>
    </recommendedName>
</protein>
<evidence type="ECO:0000313" key="10">
    <source>
        <dbReference type="EMBL" id="KAF3833697.1"/>
    </source>
</evidence>
<keyword evidence="11" id="KW-1185">Reference proteome</keyword>
<evidence type="ECO:0000256" key="3">
    <source>
        <dbReference type="ARBA" id="ARBA00008446"/>
    </source>
</evidence>
<evidence type="ECO:0000256" key="1">
    <source>
        <dbReference type="ARBA" id="ARBA00003263"/>
    </source>
</evidence>
<dbReference type="InterPro" id="IPR008422">
    <property type="entry name" value="KN_HD"/>
</dbReference>
<dbReference type="InterPro" id="IPR009057">
    <property type="entry name" value="Homeodomain-like_sf"/>
</dbReference>
<comment type="similarity">
    <text evidence="3">Belongs to the TALE/IRO homeobox family.</text>
</comment>
<keyword evidence="4 7" id="KW-0238">DNA-binding</keyword>
<feature type="compositionally biased region" description="Acidic residues" evidence="8">
    <location>
        <begin position="347"/>
        <end position="361"/>
    </location>
</feature>
<dbReference type="PROSITE" id="PS00027">
    <property type="entry name" value="HOMEOBOX_1"/>
    <property type="match status" value="1"/>
</dbReference>
<comment type="caution">
    <text evidence="10">The sequence shown here is derived from an EMBL/GenBank/DDBJ whole genome shotgun (WGS) entry which is preliminary data.</text>
</comment>
<evidence type="ECO:0000256" key="5">
    <source>
        <dbReference type="ARBA" id="ARBA00023155"/>
    </source>
</evidence>
<evidence type="ECO:0000256" key="2">
    <source>
        <dbReference type="ARBA" id="ARBA00004123"/>
    </source>
</evidence>
<proteinExistence type="inferred from homology"/>
<organism evidence="10 11">
    <name type="scientific">Dissostichus mawsoni</name>
    <name type="common">Antarctic cod</name>
    <dbReference type="NCBI Taxonomy" id="36200"/>
    <lineage>
        <taxon>Eukaryota</taxon>
        <taxon>Metazoa</taxon>
        <taxon>Chordata</taxon>
        <taxon>Craniata</taxon>
        <taxon>Vertebrata</taxon>
        <taxon>Euteleostomi</taxon>
        <taxon>Actinopterygii</taxon>
        <taxon>Neopterygii</taxon>
        <taxon>Teleostei</taxon>
        <taxon>Neoteleostei</taxon>
        <taxon>Acanthomorphata</taxon>
        <taxon>Eupercaria</taxon>
        <taxon>Perciformes</taxon>
        <taxon>Notothenioidei</taxon>
        <taxon>Nototheniidae</taxon>
        <taxon>Dissostichus</taxon>
    </lineage>
</organism>
<evidence type="ECO:0000256" key="8">
    <source>
        <dbReference type="SAM" id="MobiDB-lite"/>
    </source>
</evidence>
<feature type="compositionally biased region" description="Basic and acidic residues" evidence="8">
    <location>
        <begin position="362"/>
        <end position="373"/>
    </location>
</feature>
<feature type="DNA-binding region" description="Homeobox" evidence="7">
    <location>
        <begin position="241"/>
        <end position="303"/>
    </location>
</feature>
<dbReference type="GO" id="GO:0000981">
    <property type="term" value="F:DNA-binding transcription factor activity, RNA polymerase II-specific"/>
    <property type="evidence" value="ECO:0007669"/>
    <property type="project" value="InterPro"/>
</dbReference>
<comment type="function">
    <text evidence="1">Sequence-specific transcription factor which is part of a developmental regulatory system that provides cells with specific positional identities on the anterior-posterior axis.</text>
</comment>
<feature type="domain" description="Homeobox" evidence="9">
    <location>
        <begin position="239"/>
        <end position="302"/>
    </location>
</feature>
<dbReference type="GO" id="GO:0005634">
    <property type="term" value="C:nucleus"/>
    <property type="evidence" value="ECO:0007669"/>
    <property type="project" value="UniProtKB-SubCell"/>
</dbReference>
<dbReference type="Pfam" id="PF05920">
    <property type="entry name" value="Homeobox_KN"/>
    <property type="match status" value="1"/>
</dbReference>
<accession>A0A7J5XAP9</accession>
<evidence type="ECO:0000259" key="9">
    <source>
        <dbReference type="PROSITE" id="PS50071"/>
    </source>
</evidence>
<dbReference type="SMART" id="SM00389">
    <property type="entry name" value="HOX"/>
    <property type="match status" value="1"/>
</dbReference>